<dbReference type="AlphaFoldDB" id="A0A0U3LP98"/>
<accession>A0A0U3LP98</accession>
<organism evidence="1 2">
    <name type="scientific">Streptomyces globisporus C-1027</name>
    <dbReference type="NCBI Taxonomy" id="1172567"/>
    <lineage>
        <taxon>Bacteria</taxon>
        <taxon>Bacillati</taxon>
        <taxon>Actinomycetota</taxon>
        <taxon>Actinomycetes</taxon>
        <taxon>Kitasatosporales</taxon>
        <taxon>Streptomycetaceae</taxon>
        <taxon>Streptomyces</taxon>
    </lineage>
</organism>
<gene>
    <name evidence="1" type="ORF">WQO_11260</name>
</gene>
<dbReference type="KEGG" id="sgb:WQO_11260"/>
<evidence type="ECO:0000313" key="2">
    <source>
        <dbReference type="Proteomes" id="UP000064183"/>
    </source>
</evidence>
<protein>
    <submittedName>
        <fullName evidence="1">Uncharacterized protein</fullName>
    </submittedName>
</protein>
<proteinExistence type="predicted"/>
<dbReference type="EMBL" id="CP013738">
    <property type="protein sequence ID" value="ALU93881.1"/>
    <property type="molecule type" value="Genomic_DNA"/>
</dbReference>
<name>A0A0U3LP98_STRGL</name>
<evidence type="ECO:0000313" key="1">
    <source>
        <dbReference type="EMBL" id="ALU93881.1"/>
    </source>
</evidence>
<dbReference type="Proteomes" id="UP000064183">
    <property type="component" value="Chromosome"/>
</dbReference>
<dbReference type="RefSeq" id="WP_010056821.1">
    <property type="nucleotide sequence ID" value="NZ_CP013738.1"/>
</dbReference>
<dbReference type="GeneID" id="27782913"/>
<sequence>MNSSYEHLYTGDLGRFAEQFKAGTWAGTAKAGKQWPKGIPGQTSIVAFMAGAPFKRKGTGFLALFSSGIERHRKMLNRRGRHRVSTEPLAKFALPAEHLPPTGQAYGWYQEVIHYVPLSAMHVAKQLARLAGDDCGVTIPWRSLADAVGKADRLNRTVAYVQRGVEALVDGGWLTVETVGSKRGAKTTFSFQVGDHSEEARRTASSYSEDHDLLIAESLADETD</sequence>
<reference evidence="1 2" key="1">
    <citation type="journal article" date="2012" name="J. Bacteriol.">
        <title>Draft genome sequence of Streptomyces globisporus C-1027, which produces an antitumor antibiotic consisting of a nine-membered enediyne with a chromoprotein.</title>
        <authorList>
            <person name="Wang L."/>
            <person name="Wang S."/>
            <person name="He Q."/>
            <person name="Yu T."/>
            <person name="Li Q."/>
            <person name="Hong B."/>
        </authorList>
    </citation>
    <scope>NUCLEOTIDE SEQUENCE [LARGE SCALE GENOMIC DNA]</scope>
    <source>
        <strain evidence="1 2">C-1027</strain>
    </source>
</reference>